<dbReference type="AlphaFoldDB" id="A0AAP0P1F6"/>
<dbReference type="Proteomes" id="UP001419268">
    <property type="component" value="Unassembled WGS sequence"/>
</dbReference>
<evidence type="ECO:0000313" key="1">
    <source>
        <dbReference type="EMBL" id="KAK9126698.1"/>
    </source>
</evidence>
<evidence type="ECO:0000313" key="2">
    <source>
        <dbReference type="Proteomes" id="UP001419268"/>
    </source>
</evidence>
<proteinExistence type="predicted"/>
<accession>A0AAP0P1F6</accession>
<organism evidence="1 2">
    <name type="scientific">Stephania cephalantha</name>
    <dbReference type="NCBI Taxonomy" id="152367"/>
    <lineage>
        <taxon>Eukaryota</taxon>
        <taxon>Viridiplantae</taxon>
        <taxon>Streptophyta</taxon>
        <taxon>Embryophyta</taxon>
        <taxon>Tracheophyta</taxon>
        <taxon>Spermatophyta</taxon>
        <taxon>Magnoliopsida</taxon>
        <taxon>Ranunculales</taxon>
        <taxon>Menispermaceae</taxon>
        <taxon>Menispermoideae</taxon>
        <taxon>Cissampelideae</taxon>
        <taxon>Stephania</taxon>
    </lineage>
</organism>
<keyword evidence="2" id="KW-1185">Reference proteome</keyword>
<comment type="caution">
    <text evidence="1">The sequence shown here is derived from an EMBL/GenBank/DDBJ whole genome shotgun (WGS) entry which is preliminary data.</text>
</comment>
<name>A0AAP0P1F6_9MAGN</name>
<dbReference type="EMBL" id="JBBNAG010000006">
    <property type="protein sequence ID" value="KAK9126698.1"/>
    <property type="molecule type" value="Genomic_DNA"/>
</dbReference>
<protein>
    <submittedName>
        <fullName evidence="1">Uncharacterized protein</fullName>
    </submittedName>
</protein>
<sequence length="90" mass="9587">MLGVAHNYSGNPDYQKGVAHLCWEMLGVAHNYSGSPDYALAVAVKVVAAHPYFQTLDSDPAAACPYLAYLIQGVLVMKPDFALAVVEACS</sequence>
<gene>
    <name evidence="1" type="ORF">Scep_015544</name>
</gene>
<reference evidence="1 2" key="1">
    <citation type="submission" date="2024-01" db="EMBL/GenBank/DDBJ databases">
        <title>Genome assemblies of Stephania.</title>
        <authorList>
            <person name="Yang L."/>
        </authorList>
    </citation>
    <scope>NUCLEOTIDE SEQUENCE [LARGE SCALE GENOMIC DNA]</scope>
    <source>
        <strain evidence="1">JXDWG</strain>
        <tissue evidence="1">Leaf</tissue>
    </source>
</reference>